<dbReference type="InterPro" id="IPR036047">
    <property type="entry name" value="F-box-like_dom_sf"/>
</dbReference>
<sequence>MEMFQIQKYGDDIKATITNNNFHFLKIGEMSEVPENLRKPPEEENLIIEMLPEEVHLYIFQFLSPGSLSRLSMTCKIYEDLSQDINCWRNISFKYWRYFLLKDLEIPIYNNNYYYNVNYEENIPIYGIIEEPEFDDNLENSELDSILLQNLKNLFKDKLHFLY</sequence>
<dbReference type="EMBL" id="JAPDFW010000081">
    <property type="protein sequence ID" value="KAJ5072520.1"/>
    <property type="molecule type" value="Genomic_DNA"/>
</dbReference>
<dbReference type="InterPro" id="IPR001810">
    <property type="entry name" value="F-box_dom"/>
</dbReference>
<evidence type="ECO:0000259" key="1">
    <source>
        <dbReference type="PROSITE" id="PS50181"/>
    </source>
</evidence>
<proteinExistence type="predicted"/>
<comment type="caution">
    <text evidence="2">The sequence shown here is derived from an EMBL/GenBank/DDBJ whole genome shotgun (WGS) entry which is preliminary data.</text>
</comment>
<evidence type="ECO:0000313" key="2">
    <source>
        <dbReference type="EMBL" id="KAJ5072520.1"/>
    </source>
</evidence>
<dbReference type="OrthoDB" id="3219396at2759"/>
<dbReference type="AlphaFoldDB" id="A0A9Q0LHF3"/>
<reference evidence="2" key="1">
    <citation type="submission" date="2022-10" db="EMBL/GenBank/DDBJ databases">
        <title>Novel sulphate-reducing endosymbionts in the free-living metamonad Anaeramoeba.</title>
        <authorList>
            <person name="Jerlstrom-Hultqvist J."/>
            <person name="Cepicka I."/>
            <person name="Gallot-Lavallee L."/>
            <person name="Salas-Leiva D."/>
            <person name="Curtis B.A."/>
            <person name="Zahonova K."/>
            <person name="Pipaliya S."/>
            <person name="Dacks J."/>
            <person name="Roger A.J."/>
        </authorList>
    </citation>
    <scope>NUCLEOTIDE SEQUENCE</scope>
    <source>
        <strain evidence="2">BMAN</strain>
    </source>
</reference>
<dbReference type="SUPFAM" id="SSF81383">
    <property type="entry name" value="F-box domain"/>
    <property type="match status" value="1"/>
</dbReference>
<protein>
    <submittedName>
        <fullName evidence="2">F-box domain protein</fullName>
    </submittedName>
</protein>
<evidence type="ECO:0000313" key="3">
    <source>
        <dbReference type="Proteomes" id="UP001149090"/>
    </source>
</evidence>
<dbReference type="Pfam" id="PF12937">
    <property type="entry name" value="F-box-like"/>
    <property type="match status" value="1"/>
</dbReference>
<dbReference type="Proteomes" id="UP001149090">
    <property type="component" value="Unassembled WGS sequence"/>
</dbReference>
<organism evidence="2 3">
    <name type="scientific">Anaeramoeba ignava</name>
    <name type="common">Anaerobic marine amoeba</name>
    <dbReference type="NCBI Taxonomy" id="1746090"/>
    <lineage>
        <taxon>Eukaryota</taxon>
        <taxon>Metamonada</taxon>
        <taxon>Anaeramoebidae</taxon>
        <taxon>Anaeramoeba</taxon>
    </lineage>
</organism>
<dbReference type="Gene3D" id="1.20.1280.50">
    <property type="match status" value="1"/>
</dbReference>
<accession>A0A9Q0LHF3</accession>
<name>A0A9Q0LHF3_ANAIG</name>
<dbReference type="PROSITE" id="PS50181">
    <property type="entry name" value="FBOX"/>
    <property type="match status" value="1"/>
</dbReference>
<keyword evidence="3" id="KW-1185">Reference proteome</keyword>
<gene>
    <name evidence="2" type="ORF">M0811_01535</name>
</gene>
<feature type="domain" description="F-box" evidence="1">
    <location>
        <begin position="45"/>
        <end position="91"/>
    </location>
</feature>